<dbReference type="GO" id="GO:0003677">
    <property type="term" value="F:DNA binding"/>
    <property type="evidence" value="ECO:0007669"/>
    <property type="project" value="UniProtKB-UniRule"/>
</dbReference>
<dbReference type="AlphaFoldDB" id="A0A923IWY6"/>
<accession>A0A923IWY6</accession>
<dbReference type="RefSeq" id="WP_184451498.1">
    <property type="nucleotide sequence ID" value="NZ_JACHMK010000001.1"/>
</dbReference>
<comment type="caution">
    <text evidence="5">The sequence shown here is derived from an EMBL/GenBank/DDBJ whole genome shotgun (WGS) entry which is preliminary data.</text>
</comment>
<dbReference type="InterPro" id="IPR050624">
    <property type="entry name" value="HTH-type_Tx_Regulator"/>
</dbReference>
<evidence type="ECO:0000313" key="5">
    <source>
        <dbReference type="EMBL" id="MBB6333833.1"/>
    </source>
</evidence>
<dbReference type="Pfam" id="PF00440">
    <property type="entry name" value="TetR_N"/>
    <property type="match status" value="1"/>
</dbReference>
<protein>
    <submittedName>
        <fullName evidence="5">AcrR family transcriptional regulator</fullName>
    </submittedName>
</protein>
<name>A0A923IWY6_9ACTO</name>
<evidence type="ECO:0000256" key="3">
    <source>
        <dbReference type="SAM" id="MobiDB-lite"/>
    </source>
</evidence>
<proteinExistence type="predicted"/>
<evidence type="ECO:0000256" key="2">
    <source>
        <dbReference type="PROSITE-ProRule" id="PRU00335"/>
    </source>
</evidence>
<keyword evidence="1 2" id="KW-0238">DNA-binding</keyword>
<evidence type="ECO:0000256" key="1">
    <source>
        <dbReference type="ARBA" id="ARBA00023125"/>
    </source>
</evidence>
<dbReference type="InterPro" id="IPR001647">
    <property type="entry name" value="HTH_TetR"/>
</dbReference>
<dbReference type="PRINTS" id="PR00455">
    <property type="entry name" value="HTHTETR"/>
</dbReference>
<evidence type="ECO:0000259" key="4">
    <source>
        <dbReference type="PROSITE" id="PS50977"/>
    </source>
</evidence>
<keyword evidence="6" id="KW-1185">Reference proteome</keyword>
<gene>
    <name evidence="5" type="ORF">HD592_000398</name>
</gene>
<dbReference type="PANTHER" id="PTHR43479">
    <property type="entry name" value="ACREF/ENVCD OPERON REPRESSOR-RELATED"/>
    <property type="match status" value="1"/>
</dbReference>
<dbReference type="Proteomes" id="UP000617426">
    <property type="component" value="Unassembled WGS sequence"/>
</dbReference>
<organism evidence="5 6">
    <name type="scientific">Schaalia hyovaginalis</name>
    <dbReference type="NCBI Taxonomy" id="29316"/>
    <lineage>
        <taxon>Bacteria</taxon>
        <taxon>Bacillati</taxon>
        <taxon>Actinomycetota</taxon>
        <taxon>Actinomycetes</taxon>
        <taxon>Actinomycetales</taxon>
        <taxon>Actinomycetaceae</taxon>
        <taxon>Schaalia</taxon>
    </lineage>
</organism>
<dbReference type="InterPro" id="IPR009057">
    <property type="entry name" value="Homeodomain-like_sf"/>
</dbReference>
<feature type="DNA-binding region" description="H-T-H motif" evidence="2">
    <location>
        <begin position="28"/>
        <end position="47"/>
    </location>
</feature>
<dbReference type="SUPFAM" id="SSF46689">
    <property type="entry name" value="Homeodomain-like"/>
    <property type="match status" value="1"/>
</dbReference>
<dbReference type="EMBL" id="JACHMK010000001">
    <property type="protein sequence ID" value="MBB6333833.1"/>
    <property type="molecule type" value="Genomic_DNA"/>
</dbReference>
<reference evidence="5" key="1">
    <citation type="submission" date="2020-08" db="EMBL/GenBank/DDBJ databases">
        <title>Sequencing the genomes of 1000 actinobacteria strains.</title>
        <authorList>
            <person name="Klenk H.-P."/>
        </authorList>
    </citation>
    <scope>NUCLEOTIDE SEQUENCE</scope>
    <source>
        <strain evidence="5">DSM 10695</strain>
    </source>
</reference>
<feature type="domain" description="HTH tetR-type" evidence="4">
    <location>
        <begin position="5"/>
        <end position="65"/>
    </location>
</feature>
<dbReference type="Gene3D" id="1.10.357.10">
    <property type="entry name" value="Tetracycline Repressor, domain 2"/>
    <property type="match status" value="1"/>
</dbReference>
<sequence>MGNRLQTQDRLIEAARRIIINEGMEATSLEHICKAAGFTRGAFYSNFSSKDSLLAALAEEEYTGLIKRLRATVERWSAPGDEAAPARAGGDRDSEALLMENLLFEALDAIGVERDLYLLHSELILRSIRDPEWAERFSAINEEFVDELGLVLVTILSAAGRELVSSRRALTHSVIGVVLRASAIAGWRLSASERVGADERTRGSEEDASSAPRAGAKSSAAREILEVVLTILYASSRPRS</sequence>
<dbReference type="PANTHER" id="PTHR43479:SF11">
    <property type="entry name" value="ACREF_ENVCD OPERON REPRESSOR-RELATED"/>
    <property type="match status" value="1"/>
</dbReference>
<feature type="region of interest" description="Disordered" evidence="3">
    <location>
        <begin position="198"/>
        <end position="219"/>
    </location>
</feature>
<dbReference type="PROSITE" id="PS50977">
    <property type="entry name" value="HTH_TETR_2"/>
    <property type="match status" value="1"/>
</dbReference>
<evidence type="ECO:0000313" key="6">
    <source>
        <dbReference type="Proteomes" id="UP000617426"/>
    </source>
</evidence>